<dbReference type="RefSeq" id="WP_072835990.1">
    <property type="nucleotide sequence ID" value="NZ_FQUU01000012.1"/>
</dbReference>
<dbReference type="AlphaFoldDB" id="A0A1M5C9P6"/>
<dbReference type="InterPro" id="IPR032676">
    <property type="entry name" value="YkuD_2"/>
</dbReference>
<accession>A0A1M5C9P6</accession>
<feature type="signal peptide" evidence="1">
    <location>
        <begin position="1"/>
        <end position="24"/>
    </location>
</feature>
<reference evidence="2 3" key="1">
    <citation type="submission" date="2016-11" db="EMBL/GenBank/DDBJ databases">
        <authorList>
            <person name="Jaros S."/>
            <person name="Januszkiewicz K."/>
            <person name="Wedrychowicz H."/>
        </authorList>
    </citation>
    <scope>NUCLEOTIDE SEQUENCE [LARGE SCALE GENOMIC DNA]</scope>
    <source>
        <strain evidence="2 3">DSM 18119</strain>
    </source>
</reference>
<sequence>MKKTIFFSTLIMSFSLLFLSFVNKDTKDEIAVKSVKATTSLSLPTLADSLFDSLHLDSLGLTHEAVDYAVKGFSKLDSLGKVNNPYLTIVDLSQSSRKKRFYIIDMRSHQLVWNTFVSHGKNSGVDMAEKFSNQMNSEESSLGFYVTENTYTGKHGLSLRINGLEEGFNSNAEARGVVVHGAPYVNADRVNSGYMGRSQGCPALPVNEYAKVINIIKDGSVLFVYHPSTTYLQSSPILNS</sequence>
<evidence type="ECO:0000313" key="2">
    <source>
        <dbReference type="EMBL" id="SHF51445.1"/>
    </source>
</evidence>
<dbReference type="STRING" id="1121884.SAMN02745131_02831"/>
<name>A0A1M5C9P6_9BACT</name>
<evidence type="ECO:0000256" key="1">
    <source>
        <dbReference type="SAM" id="SignalP"/>
    </source>
</evidence>
<protein>
    <submittedName>
        <fullName evidence="2">L,D-transpeptidase catalytic domain</fullName>
    </submittedName>
</protein>
<gene>
    <name evidence="2" type="ORF">SAMN02745131_02831</name>
</gene>
<proteinExistence type="predicted"/>
<dbReference type="PANTHER" id="PTHR38477:SF1">
    <property type="entry name" value="MUREIN L,D-TRANSPEPTIDASE CATALYTIC DOMAIN FAMILY PROTEIN"/>
    <property type="match status" value="1"/>
</dbReference>
<dbReference type="PANTHER" id="PTHR38477">
    <property type="entry name" value="HYPOTHETICAL EXPORTED PROTEIN"/>
    <property type="match status" value="1"/>
</dbReference>
<keyword evidence="3" id="KW-1185">Reference proteome</keyword>
<dbReference type="OrthoDB" id="9815195at2"/>
<dbReference type="EMBL" id="FQUU01000012">
    <property type="protein sequence ID" value="SHF51445.1"/>
    <property type="molecule type" value="Genomic_DNA"/>
</dbReference>
<dbReference type="Proteomes" id="UP000184048">
    <property type="component" value="Unassembled WGS sequence"/>
</dbReference>
<organism evidence="2 3">
    <name type="scientific">Flavisolibacter ginsengisoli DSM 18119</name>
    <dbReference type="NCBI Taxonomy" id="1121884"/>
    <lineage>
        <taxon>Bacteria</taxon>
        <taxon>Pseudomonadati</taxon>
        <taxon>Bacteroidota</taxon>
        <taxon>Chitinophagia</taxon>
        <taxon>Chitinophagales</taxon>
        <taxon>Chitinophagaceae</taxon>
        <taxon>Flavisolibacter</taxon>
    </lineage>
</organism>
<feature type="chain" id="PRO_5013177691" evidence="1">
    <location>
        <begin position="25"/>
        <end position="240"/>
    </location>
</feature>
<keyword evidence="1" id="KW-0732">Signal</keyword>
<dbReference type="Pfam" id="PF13645">
    <property type="entry name" value="YkuD_2"/>
    <property type="match status" value="1"/>
</dbReference>
<evidence type="ECO:0000313" key="3">
    <source>
        <dbReference type="Proteomes" id="UP000184048"/>
    </source>
</evidence>